<keyword evidence="2 6" id="KW-0812">Transmembrane</keyword>
<keyword evidence="3 6" id="KW-1133">Transmembrane helix</keyword>
<dbReference type="InterPro" id="IPR016833">
    <property type="entry name" value="Put_Na-Bile_cotransptr"/>
</dbReference>
<evidence type="ECO:0000256" key="4">
    <source>
        <dbReference type="ARBA" id="ARBA00023136"/>
    </source>
</evidence>
<evidence type="ECO:0000313" key="8">
    <source>
        <dbReference type="EMBL" id="MDY3563142.1"/>
    </source>
</evidence>
<dbReference type="InterPro" id="IPR002657">
    <property type="entry name" value="BilAc:Na_symport/Acr3"/>
</dbReference>
<feature type="transmembrane region" description="Helical" evidence="6">
    <location>
        <begin position="539"/>
        <end position="556"/>
    </location>
</feature>
<evidence type="ECO:0000256" key="5">
    <source>
        <dbReference type="SAM" id="Coils"/>
    </source>
</evidence>
<protein>
    <submittedName>
        <fullName evidence="8">CHASE3 domain-containing protein</fullName>
    </submittedName>
</protein>
<feature type="transmembrane region" description="Helical" evidence="6">
    <location>
        <begin position="152"/>
        <end position="178"/>
    </location>
</feature>
<dbReference type="Proteomes" id="UP001272242">
    <property type="component" value="Unassembled WGS sequence"/>
</dbReference>
<evidence type="ECO:0000313" key="9">
    <source>
        <dbReference type="Proteomes" id="UP001272242"/>
    </source>
</evidence>
<sequence>MTLTHPTPLARLAGLADRNFLPLLLAAYVLAVVAPGPGCRLCRCELGAVAAVRATPPVILLAVLLWNAGVCTPVGQFRQLLRRPWVLGAGLAANVVAPLLFVAALAGVLRLWSDPGDLAALLMGLGVVASMPIAGSATAWAKKAEGDSALSLGLVLGSTLLGPLTTPAVLFGVSLFLSGDDANALRALATGGGGAFLFLAVLLPTAAGLLTRRLVPDLPERAGPALKVLNAVVLLALVYSGASAALDATLGKASPDFLAAMLGVAVSFCGVAFAAGWLVGRLTGATPGERTALLFGLGMSNNGSGLALAATALAGRPQVLLLVAGYNLVQHLVAGGVDAARKRLPPTGSAAAESRWALLRPVASFGFALAAGAVVAAACGSYFGVRGLADTHRQVVHTHEVLTEVRDTLSLLKDAETGQRGYLLTGDAKYLEPYDAAVAQVRQRFRRLRALTADNADQQERLGALERVTAVRLGELDETIRLRREAGFEAARRVVVEDRGKNLMDEVRRLTGEMEAAEQGLLEARAEAADARVRRSGGTVILLAAFAVLSVALRRFDAARESKS</sequence>
<feature type="transmembrane region" description="Helical" evidence="6">
    <location>
        <begin position="184"/>
        <end position="207"/>
    </location>
</feature>
<evidence type="ECO:0000259" key="7">
    <source>
        <dbReference type="Pfam" id="PF05227"/>
    </source>
</evidence>
<comment type="caution">
    <text evidence="8">The sequence shown here is derived from an EMBL/GenBank/DDBJ whole genome shotgun (WGS) entry which is preliminary data.</text>
</comment>
<dbReference type="Pfam" id="PF01758">
    <property type="entry name" value="SBF"/>
    <property type="match status" value="1"/>
</dbReference>
<proteinExistence type="predicted"/>
<dbReference type="CDD" id="cd19410">
    <property type="entry name" value="HK9-like_sensor"/>
    <property type="match status" value="1"/>
</dbReference>
<name>A0ABU5F8M0_9BACT</name>
<feature type="transmembrane region" description="Helical" evidence="6">
    <location>
        <begin position="258"/>
        <end position="280"/>
    </location>
</feature>
<dbReference type="Pfam" id="PF05227">
    <property type="entry name" value="CHASE3"/>
    <property type="match status" value="1"/>
</dbReference>
<feature type="transmembrane region" description="Helical" evidence="6">
    <location>
        <begin position="228"/>
        <end position="246"/>
    </location>
</feature>
<gene>
    <name evidence="8" type="ORF">R5W23_004641</name>
</gene>
<dbReference type="RefSeq" id="WP_320689387.1">
    <property type="nucleotide sequence ID" value="NZ_JAXBLV010000233.1"/>
</dbReference>
<dbReference type="EMBL" id="JAXBLV010000233">
    <property type="protein sequence ID" value="MDY3563142.1"/>
    <property type="molecule type" value="Genomic_DNA"/>
</dbReference>
<feature type="coiled-coil region" evidence="5">
    <location>
        <begin position="507"/>
        <end position="534"/>
    </location>
</feature>
<dbReference type="InterPro" id="IPR007891">
    <property type="entry name" value="CHASE3"/>
</dbReference>
<feature type="domain" description="CHASE3" evidence="7">
    <location>
        <begin position="392"/>
        <end position="527"/>
    </location>
</feature>
<evidence type="ECO:0000256" key="1">
    <source>
        <dbReference type="ARBA" id="ARBA00004141"/>
    </source>
</evidence>
<feature type="transmembrane region" description="Helical" evidence="6">
    <location>
        <begin position="118"/>
        <end position="140"/>
    </location>
</feature>
<reference evidence="9" key="1">
    <citation type="journal article" date="2023" name="Mar. Drugs">
        <title>Gemmata algarum, a Novel Planctomycete Isolated from an Algal Mat, Displays Antimicrobial Activity.</title>
        <authorList>
            <person name="Kumar G."/>
            <person name="Kallscheuer N."/>
            <person name="Kashif M."/>
            <person name="Ahamad S."/>
            <person name="Jagadeeshwari U."/>
            <person name="Pannikurungottu S."/>
            <person name="Haufschild T."/>
            <person name="Kabuu M."/>
            <person name="Sasikala C."/>
            <person name="Jogler C."/>
            <person name="Ramana C."/>
        </authorList>
    </citation>
    <scope>NUCLEOTIDE SEQUENCE [LARGE SCALE GENOMIC DNA]</scope>
    <source>
        <strain evidence="9">JC673</strain>
    </source>
</reference>
<comment type="subcellular location">
    <subcellularLocation>
        <location evidence="1">Membrane</location>
        <topology evidence="1">Multi-pass membrane protein</topology>
    </subcellularLocation>
</comment>
<dbReference type="PANTHER" id="PTHR18640">
    <property type="entry name" value="SOLUTE CARRIER FAMILY 10 MEMBER 7"/>
    <property type="match status" value="1"/>
</dbReference>
<feature type="transmembrane region" description="Helical" evidence="6">
    <location>
        <begin position="87"/>
        <end position="112"/>
    </location>
</feature>
<feature type="transmembrane region" description="Helical" evidence="6">
    <location>
        <begin position="292"/>
        <end position="314"/>
    </location>
</feature>
<organism evidence="8 9">
    <name type="scientific">Gemmata algarum</name>
    <dbReference type="NCBI Taxonomy" id="2975278"/>
    <lineage>
        <taxon>Bacteria</taxon>
        <taxon>Pseudomonadati</taxon>
        <taxon>Planctomycetota</taxon>
        <taxon>Planctomycetia</taxon>
        <taxon>Gemmatales</taxon>
        <taxon>Gemmataceae</taxon>
        <taxon>Gemmata</taxon>
    </lineage>
</organism>
<feature type="transmembrane region" description="Helical" evidence="6">
    <location>
        <begin position="20"/>
        <end position="38"/>
    </location>
</feature>
<keyword evidence="5" id="KW-0175">Coiled coil</keyword>
<dbReference type="InterPro" id="IPR038770">
    <property type="entry name" value="Na+/solute_symporter_sf"/>
</dbReference>
<feature type="transmembrane region" description="Helical" evidence="6">
    <location>
        <begin position="58"/>
        <end position="75"/>
    </location>
</feature>
<evidence type="ECO:0000256" key="3">
    <source>
        <dbReference type="ARBA" id="ARBA00022989"/>
    </source>
</evidence>
<accession>A0ABU5F8M0</accession>
<evidence type="ECO:0000256" key="2">
    <source>
        <dbReference type="ARBA" id="ARBA00022692"/>
    </source>
</evidence>
<keyword evidence="4 6" id="KW-0472">Membrane</keyword>
<keyword evidence="9" id="KW-1185">Reference proteome</keyword>
<dbReference type="Gene3D" id="1.20.1530.20">
    <property type="match status" value="1"/>
</dbReference>
<evidence type="ECO:0000256" key="6">
    <source>
        <dbReference type="SAM" id="Phobius"/>
    </source>
</evidence>
<dbReference type="PANTHER" id="PTHR18640:SF10">
    <property type="entry name" value="SODIUM_METABOLITE COTRANSPORTER BASS4, CHLOROPLASTIC-RELATED"/>
    <property type="match status" value="1"/>
</dbReference>
<feature type="transmembrane region" description="Helical" evidence="6">
    <location>
        <begin position="362"/>
        <end position="385"/>
    </location>
</feature>